<keyword evidence="2" id="KW-1185">Reference proteome</keyword>
<dbReference type="AlphaFoldDB" id="A0A0G9MP11"/>
<organism evidence="1 2">
    <name type="scientific">Aurantiacibacter luteus</name>
    <dbReference type="NCBI Taxonomy" id="1581420"/>
    <lineage>
        <taxon>Bacteria</taxon>
        <taxon>Pseudomonadati</taxon>
        <taxon>Pseudomonadota</taxon>
        <taxon>Alphaproteobacteria</taxon>
        <taxon>Sphingomonadales</taxon>
        <taxon>Erythrobacteraceae</taxon>
        <taxon>Aurantiacibacter</taxon>
    </lineage>
</organism>
<reference evidence="1 2" key="1">
    <citation type="submission" date="2015-04" db="EMBL/GenBank/DDBJ databases">
        <title>The draft genome sequence of Erythrobacter luteus KA37.</title>
        <authorList>
            <person name="Zhuang L."/>
            <person name="Liu Y."/>
            <person name="Shao Z."/>
        </authorList>
    </citation>
    <scope>NUCLEOTIDE SEQUENCE [LARGE SCALE GENOMIC DNA]</scope>
    <source>
        <strain evidence="1 2">KA37</strain>
    </source>
</reference>
<dbReference type="RefSeq" id="WP_047004970.1">
    <property type="nucleotide sequence ID" value="NZ_LBHB01000004.1"/>
</dbReference>
<dbReference type="Proteomes" id="UP000053464">
    <property type="component" value="Unassembled WGS sequence"/>
</dbReference>
<protein>
    <recommendedName>
        <fullName evidence="3">Phage tail protein</fullName>
    </recommendedName>
</protein>
<evidence type="ECO:0000313" key="2">
    <source>
        <dbReference type="Proteomes" id="UP000053464"/>
    </source>
</evidence>
<sequence>MAGEDQNPSVGWGAEVWLSTDETSANLKELVQVTQFAVPGITVDQEEVTTLKSPGKMKEFIDALGEGEEVGIVLNFRPGSDTDEMAEAWEGGRGRRAIRFNVPIGGVPVKTYDGVFSFAGYNRGEVTPGGKMEATLNVKLSGPLTSSAYSVPA</sequence>
<gene>
    <name evidence="1" type="ORF">AAW00_13605</name>
</gene>
<comment type="caution">
    <text evidence="1">The sequence shown here is derived from an EMBL/GenBank/DDBJ whole genome shotgun (WGS) entry which is preliminary data.</text>
</comment>
<proteinExistence type="predicted"/>
<evidence type="ECO:0008006" key="3">
    <source>
        <dbReference type="Google" id="ProtNLM"/>
    </source>
</evidence>
<dbReference type="PATRIC" id="fig|1581420.6.peg.2782"/>
<accession>A0A0G9MP11</accession>
<dbReference type="OrthoDB" id="4206561at2"/>
<name>A0A0G9MP11_9SPHN</name>
<dbReference type="Gene3D" id="4.10.410.40">
    <property type="match status" value="1"/>
</dbReference>
<dbReference type="EMBL" id="LBHB01000004">
    <property type="protein sequence ID" value="KLE32456.1"/>
    <property type="molecule type" value="Genomic_DNA"/>
</dbReference>
<evidence type="ECO:0000313" key="1">
    <source>
        <dbReference type="EMBL" id="KLE32456.1"/>
    </source>
</evidence>